<evidence type="ECO:0000256" key="1">
    <source>
        <dbReference type="SAM" id="MobiDB-lite"/>
    </source>
</evidence>
<accession>A0A5N7ALG4</accession>
<keyword evidence="3" id="KW-1185">Reference proteome</keyword>
<dbReference type="RefSeq" id="XP_031933788.1">
    <property type="nucleotide sequence ID" value="XM_032071459.1"/>
</dbReference>
<dbReference type="EMBL" id="ML737564">
    <property type="protein sequence ID" value="KAE8370707.1"/>
    <property type="molecule type" value="Genomic_DNA"/>
</dbReference>
<evidence type="ECO:0000313" key="2">
    <source>
        <dbReference type="EMBL" id="KAE8370707.1"/>
    </source>
</evidence>
<gene>
    <name evidence="2" type="ORF">BDV27DRAFT_151964</name>
</gene>
<evidence type="ECO:0000313" key="3">
    <source>
        <dbReference type="Proteomes" id="UP000326268"/>
    </source>
</evidence>
<dbReference type="OrthoDB" id="27483at2759"/>
<organism evidence="2 3">
    <name type="scientific">Aspergillus caelatus</name>
    <dbReference type="NCBI Taxonomy" id="61420"/>
    <lineage>
        <taxon>Eukaryota</taxon>
        <taxon>Fungi</taxon>
        <taxon>Dikarya</taxon>
        <taxon>Ascomycota</taxon>
        <taxon>Pezizomycotina</taxon>
        <taxon>Eurotiomycetes</taxon>
        <taxon>Eurotiomycetidae</taxon>
        <taxon>Eurotiales</taxon>
        <taxon>Aspergillaceae</taxon>
        <taxon>Aspergillus</taxon>
        <taxon>Aspergillus subgen. Circumdati</taxon>
    </lineage>
</organism>
<dbReference type="GeneID" id="43655905"/>
<feature type="compositionally biased region" description="Polar residues" evidence="1">
    <location>
        <begin position="127"/>
        <end position="145"/>
    </location>
</feature>
<reference evidence="2 3" key="1">
    <citation type="submission" date="2019-04" db="EMBL/GenBank/DDBJ databases">
        <title>Friends and foes A comparative genomics studyof 23 Aspergillus species from section Flavi.</title>
        <authorList>
            <consortium name="DOE Joint Genome Institute"/>
            <person name="Kjaerbolling I."/>
            <person name="Vesth T."/>
            <person name="Frisvad J.C."/>
            <person name="Nybo J.L."/>
            <person name="Theobald S."/>
            <person name="Kildgaard S."/>
            <person name="Isbrandt T."/>
            <person name="Kuo A."/>
            <person name="Sato A."/>
            <person name="Lyhne E.K."/>
            <person name="Kogle M.E."/>
            <person name="Wiebenga A."/>
            <person name="Kun R.S."/>
            <person name="Lubbers R.J."/>
            <person name="Makela M.R."/>
            <person name="Barry K."/>
            <person name="Chovatia M."/>
            <person name="Clum A."/>
            <person name="Daum C."/>
            <person name="Haridas S."/>
            <person name="He G."/>
            <person name="LaButti K."/>
            <person name="Lipzen A."/>
            <person name="Mondo S."/>
            <person name="Riley R."/>
            <person name="Salamov A."/>
            <person name="Simmons B.A."/>
            <person name="Magnuson J.K."/>
            <person name="Henrissat B."/>
            <person name="Mortensen U.H."/>
            <person name="Larsen T.O."/>
            <person name="Devries R.P."/>
            <person name="Grigoriev I.V."/>
            <person name="Machida M."/>
            <person name="Baker S.E."/>
            <person name="Andersen M.R."/>
        </authorList>
    </citation>
    <scope>NUCLEOTIDE SEQUENCE [LARGE SCALE GENOMIC DNA]</scope>
    <source>
        <strain evidence="2 3">CBS 763.97</strain>
    </source>
</reference>
<sequence length="145" mass="15561">MLESADARSSHAFTNPSQLNDIDTALEELITIIAGARSAASFACGGTIPISKTDTNDGANIASTAPLVKVYWSLQEEINARKVVLLLDHTSADSSLAALKQLVLECSPATFGRGNEDILDHSHRQTGRWSQRSLQLPSIRRTSAS</sequence>
<dbReference type="Proteomes" id="UP000326268">
    <property type="component" value="Unassembled WGS sequence"/>
</dbReference>
<dbReference type="AlphaFoldDB" id="A0A5N7ALG4"/>
<proteinExistence type="predicted"/>
<protein>
    <submittedName>
        <fullName evidence="2">Uncharacterized protein</fullName>
    </submittedName>
</protein>
<feature type="region of interest" description="Disordered" evidence="1">
    <location>
        <begin position="115"/>
        <end position="145"/>
    </location>
</feature>
<name>A0A5N7ALG4_9EURO</name>